<proteinExistence type="predicted"/>
<evidence type="ECO:0000313" key="2">
    <source>
        <dbReference type="Proteomes" id="UP000703269"/>
    </source>
</evidence>
<dbReference type="InterPro" id="IPR011008">
    <property type="entry name" value="Dimeric_a/b-barrel"/>
</dbReference>
<sequence>MARPCLEVFVAKLHGACRTDSTILNPVLETVGAAEGCLGIYHGVAIEDSSLLLIFVVWATREDGLALAHEKTRFEKIAEHFAACGDPDRIVTLQTVLDADLAPILHAPYVSFDHVLSTRPGKTSEDVLRAAEDIHWVIAPAEGCTGGVSGKAVDKDEWMVVYGWEDPKHHAQAARQEHVKPVGKVWHEIVHVVIALNVPLTTYKKYEA</sequence>
<dbReference type="Proteomes" id="UP000703269">
    <property type="component" value="Unassembled WGS sequence"/>
</dbReference>
<dbReference type="EMBL" id="BPQB01000107">
    <property type="protein sequence ID" value="GJE99343.1"/>
    <property type="molecule type" value="Genomic_DNA"/>
</dbReference>
<dbReference type="Gene3D" id="3.30.70.100">
    <property type="match status" value="2"/>
</dbReference>
<accession>A0A9P3LL57</accession>
<dbReference type="SUPFAM" id="SSF54909">
    <property type="entry name" value="Dimeric alpha+beta barrel"/>
    <property type="match status" value="1"/>
</dbReference>
<dbReference type="OrthoDB" id="3830579at2759"/>
<evidence type="ECO:0000313" key="1">
    <source>
        <dbReference type="EMBL" id="GJE99343.1"/>
    </source>
</evidence>
<comment type="caution">
    <text evidence="1">The sequence shown here is derived from an EMBL/GenBank/DDBJ whole genome shotgun (WGS) entry which is preliminary data.</text>
</comment>
<organism evidence="1 2">
    <name type="scientific">Phanerochaete sordida</name>
    <dbReference type="NCBI Taxonomy" id="48140"/>
    <lineage>
        <taxon>Eukaryota</taxon>
        <taxon>Fungi</taxon>
        <taxon>Dikarya</taxon>
        <taxon>Basidiomycota</taxon>
        <taxon>Agaricomycotina</taxon>
        <taxon>Agaricomycetes</taxon>
        <taxon>Polyporales</taxon>
        <taxon>Phanerochaetaceae</taxon>
        <taxon>Phanerochaete</taxon>
    </lineage>
</organism>
<dbReference type="AlphaFoldDB" id="A0A9P3LL57"/>
<protein>
    <recommendedName>
        <fullName evidence="3">ABM domain-containing protein</fullName>
    </recommendedName>
</protein>
<reference evidence="1 2" key="1">
    <citation type="submission" date="2021-08" db="EMBL/GenBank/DDBJ databases">
        <title>Draft Genome Sequence of Phanerochaete sordida strain YK-624.</title>
        <authorList>
            <person name="Mori T."/>
            <person name="Dohra H."/>
            <person name="Suzuki T."/>
            <person name="Kawagishi H."/>
            <person name="Hirai H."/>
        </authorList>
    </citation>
    <scope>NUCLEOTIDE SEQUENCE [LARGE SCALE GENOMIC DNA]</scope>
    <source>
        <strain evidence="1 2">YK-624</strain>
    </source>
</reference>
<name>A0A9P3LL57_9APHY</name>
<evidence type="ECO:0008006" key="3">
    <source>
        <dbReference type="Google" id="ProtNLM"/>
    </source>
</evidence>
<keyword evidence="2" id="KW-1185">Reference proteome</keyword>
<gene>
    <name evidence="1" type="ORF">PsYK624_155970</name>
</gene>